<proteinExistence type="predicted"/>
<accession>A0ABM1HL65</accession>
<evidence type="ECO:0000313" key="3">
    <source>
        <dbReference type="RefSeq" id="XP_015087115.1"/>
    </source>
</evidence>
<dbReference type="PANTHER" id="PTHR47481">
    <property type="match status" value="1"/>
</dbReference>
<evidence type="ECO:0000313" key="2">
    <source>
        <dbReference type="Proteomes" id="UP000694930"/>
    </source>
</evidence>
<organism evidence="2 3">
    <name type="scientific">Solanum pennellii</name>
    <name type="common">Tomato</name>
    <name type="synonym">Lycopersicon pennellii</name>
    <dbReference type="NCBI Taxonomy" id="28526"/>
    <lineage>
        <taxon>Eukaryota</taxon>
        <taxon>Viridiplantae</taxon>
        <taxon>Streptophyta</taxon>
        <taxon>Embryophyta</taxon>
        <taxon>Tracheophyta</taxon>
        <taxon>Spermatophyta</taxon>
        <taxon>Magnoliopsida</taxon>
        <taxon>eudicotyledons</taxon>
        <taxon>Gunneridae</taxon>
        <taxon>Pentapetalae</taxon>
        <taxon>asterids</taxon>
        <taxon>lamiids</taxon>
        <taxon>Solanales</taxon>
        <taxon>Solanaceae</taxon>
        <taxon>Solanoideae</taxon>
        <taxon>Solaneae</taxon>
        <taxon>Solanum</taxon>
        <taxon>Solanum subgen. Lycopersicon</taxon>
    </lineage>
</organism>
<protein>
    <submittedName>
        <fullName evidence="3">Uncharacterized protein LOC107030311</fullName>
    </submittedName>
</protein>
<dbReference type="GeneID" id="107030311"/>
<feature type="region of interest" description="Disordered" evidence="1">
    <location>
        <begin position="157"/>
        <end position="176"/>
    </location>
</feature>
<keyword evidence="2" id="KW-1185">Reference proteome</keyword>
<sequence length="261" mass="28740">MVRGCVLGHHIDGSAVIPDQFLTGDQPNPAYHETTQNAWSKLVAAYASGSKPQIHELKTQLHILRRDNASIETYVQKAKGIADKLAALQHPVNNDLVEFIIAGLGPTYRPFTRSLESHQEDISFDALYGLLLNEERQLKRDEALNVIAPTSQFTHNSVDHNCGRGRGSGYRGRGRSSNQVYSEMAHNSGYQHHTPSSNIQSSITDASTIICHNCEGKGHITQVCPSPRTTNGTRSFGKLVSNLANTQPSSTQDWLMDSCYL</sequence>
<evidence type="ECO:0000256" key="1">
    <source>
        <dbReference type="SAM" id="MobiDB-lite"/>
    </source>
</evidence>
<dbReference type="Proteomes" id="UP000694930">
    <property type="component" value="Chromosome 9"/>
</dbReference>
<reference evidence="3" key="2">
    <citation type="submission" date="2025-08" db="UniProtKB">
        <authorList>
            <consortium name="RefSeq"/>
        </authorList>
    </citation>
    <scope>IDENTIFICATION</scope>
</reference>
<reference evidence="2" key="1">
    <citation type="journal article" date="2014" name="Nat. Genet.">
        <title>The genome of the stress-tolerant wild tomato species Solanum pennellii.</title>
        <authorList>
            <person name="Bolger A."/>
            <person name="Scossa F."/>
            <person name="Bolger M.E."/>
            <person name="Lanz C."/>
            <person name="Maumus F."/>
            <person name="Tohge T."/>
            <person name="Quesneville H."/>
            <person name="Alseekh S."/>
            <person name="Sorensen I."/>
            <person name="Lichtenstein G."/>
            <person name="Fich E.A."/>
            <person name="Conte M."/>
            <person name="Keller H."/>
            <person name="Schneeberger K."/>
            <person name="Schwacke R."/>
            <person name="Ofner I."/>
            <person name="Vrebalov J."/>
            <person name="Xu Y."/>
            <person name="Osorio S."/>
            <person name="Aflitos S.A."/>
            <person name="Schijlen E."/>
            <person name="Jimenez-Gomez J.M."/>
            <person name="Ryngajllo M."/>
            <person name="Kimura S."/>
            <person name="Kumar R."/>
            <person name="Koenig D."/>
            <person name="Headland L.R."/>
            <person name="Maloof J.N."/>
            <person name="Sinha N."/>
            <person name="van Ham R.C."/>
            <person name="Lankhorst R.K."/>
            <person name="Mao L."/>
            <person name="Vogel A."/>
            <person name="Arsova B."/>
            <person name="Panstruga R."/>
            <person name="Fei Z."/>
            <person name="Rose J.K."/>
            <person name="Zamir D."/>
            <person name="Carrari F."/>
            <person name="Giovannoni J.J."/>
            <person name="Weigel D."/>
            <person name="Usadel B."/>
            <person name="Fernie A.R."/>
        </authorList>
    </citation>
    <scope>NUCLEOTIDE SEQUENCE [LARGE SCALE GENOMIC DNA]</scope>
    <source>
        <strain evidence="2">cv. LA0716</strain>
    </source>
</reference>
<dbReference type="RefSeq" id="XP_015087115.1">
    <property type="nucleotide sequence ID" value="XM_015231629.1"/>
</dbReference>
<dbReference type="PANTHER" id="PTHR47481:SF5">
    <property type="entry name" value="RIBONUCLEASE H-LIKE DOMAIN, GAG-PRE-INTEGRASE DOMAIN, GAG-POLYPEPTIDE OF LTR COPIA-TYPE-RELATED"/>
    <property type="match status" value="1"/>
</dbReference>
<dbReference type="Pfam" id="PF14223">
    <property type="entry name" value="Retrotran_gag_2"/>
    <property type="match status" value="1"/>
</dbReference>
<gene>
    <name evidence="3" type="primary">LOC107030311</name>
</gene>
<name>A0ABM1HL65_SOLPN</name>